<evidence type="ECO:0000313" key="2">
    <source>
        <dbReference type="EMBL" id="CAH9091333.1"/>
    </source>
</evidence>
<dbReference type="EMBL" id="CAMAPF010000068">
    <property type="protein sequence ID" value="CAH9091333.1"/>
    <property type="molecule type" value="Genomic_DNA"/>
</dbReference>
<dbReference type="PANTHER" id="PTHR33312">
    <property type="entry name" value="MEMBRANE-ASSOCIATED KINASE REGULATOR 4-RELATED"/>
    <property type="match status" value="1"/>
</dbReference>
<sequence>MEEAIPYTRSDHVEEEDSIDMEVLPSDSAIFSSSSHPASIDFEFQMLSITSSERYTPSTSPADELFCKGKLLPLHLPPRLQMLRKLLENTNTFSPFNSCHVSTEPIRPDTEEGINEEASKGGSFSSKVKASRAYFKSLFSKSSSALTGKSLEKGDNGSGYEESGRRRRSFSGASKRLLSPTKVSSQRFSITSDYSNGYPEKPLFRRSSSGRYSWDREDSIQEAIDYCKRSQH</sequence>
<comment type="caution">
    <text evidence="2">The sequence shown here is derived from an EMBL/GenBank/DDBJ whole genome shotgun (WGS) entry which is preliminary data.</text>
</comment>
<evidence type="ECO:0000313" key="3">
    <source>
        <dbReference type="Proteomes" id="UP001152523"/>
    </source>
</evidence>
<dbReference type="Proteomes" id="UP001152523">
    <property type="component" value="Unassembled WGS sequence"/>
</dbReference>
<dbReference type="PANTHER" id="PTHR33312:SF5">
    <property type="entry name" value="MEMBRANE-ASSOCIATED KINASE REGULATOR 4-RELATED"/>
    <property type="match status" value="1"/>
</dbReference>
<reference evidence="2" key="1">
    <citation type="submission" date="2022-07" db="EMBL/GenBank/DDBJ databases">
        <authorList>
            <person name="Macas J."/>
            <person name="Novak P."/>
            <person name="Neumann P."/>
        </authorList>
    </citation>
    <scope>NUCLEOTIDE SEQUENCE</scope>
</reference>
<dbReference type="InterPro" id="IPR039620">
    <property type="entry name" value="BKI1/MAKR1/3/4"/>
</dbReference>
<evidence type="ECO:0000256" key="1">
    <source>
        <dbReference type="SAM" id="MobiDB-lite"/>
    </source>
</evidence>
<organism evidence="2 3">
    <name type="scientific">Cuscuta epithymum</name>
    <dbReference type="NCBI Taxonomy" id="186058"/>
    <lineage>
        <taxon>Eukaryota</taxon>
        <taxon>Viridiplantae</taxon>
        <taxon>Streptophyta</taxon>
        <taxon>Embryophyta</taxon>
        <taxon>Tracheophyta</taxon>
        <taxon>Spermatophyta</taxon>
        <taxon>Magnoliopsida</taxon>
        <taxon>eudicotyledons</taxon>
        <taxon>Gunneridae</taxon>
        <taxon>Pentapetalae</taxon>
        <taxon>asterids</taxon>
        <taxon>lamiids</taxon>
        <taxon>Solanales</taxon>
        <taxon>Convolvulaceae</taxon>
        <taxon>Cuscuteae</taxon>
        <taxon>Cuscuta</taxon>
        <taxon>Cuscuta subgen. Cuscuta</taxon>
    </lineage>
</organism>
<feature type="region of interest" description="Disordered" evidence="1">
    <location>
        <begin position="150"/>
        <end position="184"/>
    </location>
</feature>
<feature type="region of interest" description="Disordered" evidence="1">
    <location>
        <begin position="99"/>
        <end position="122"/>
    </location>
</feature>
<dbReference type="GO" id="GO:0019210">
    <property type="term" value="F:kinase inhibitor activity"/>
    <property type="evidence" value="ECO:0007669"/>
    <property type="project" value="InterPro"/>
</dbReference>
<gene>
    <name evidence="2" type="ORF">CEPIT_LOCUS11699</name>
</gene>
<accession>A0AAV0D6V4</accession>
<dbReference type="AlphaFoldDB" id="A0AAV0D6V4"/>
<proteinExistence type="predicted"/>
<evidence type="ECO:0008006" key="4">
    <source>
        <dbReference type="Google" id="ProtNLM"/>
    </source>
</evidence>
<protein>
    <recommendedName>
        <fullName evidence="4">Membrane-associated kinase regulator 4</fullName>
    </recommendedName>
</protein>
<dbReference type="GO" id="GO:0005886">
    <property type="term" value="C:plasma membrane"/>
    <property type="evidence" value="ECO:0007669"/>
    <property type="project" value="InterPro"/>
</dbReference>
<name>A0AAV0D6V4_9ASTE</name>
<keyword evidence="3" id="KW-1185">Reference proteome</keyword>